<reference evidence="1" key="1">
    <citation type="submission" date="2020-09" db="EMBL/GenBank/DDBJ databases">
        <title>Draft Genome Sequence of Paenibacillus sp. WST5.</title>
        <authorList>
            <person name="Bao Z."/>
        </authorList>
    </citation>
    <scope>NUCLEOTIDE SEQUENCE</scope>
    <source>
        <strain evidence="1">WST5</strain>
    </source>
</reference>
<dbReference type="RefSeq" id="WP_188175440.1">
    <property type="nucleotide sequence ID" value="NZ_JACVVD010000005.1"/>
</dbReference>
<accession>A0A926KQV5</accession>
<dbReference type="InterPro" id="IPR045507">
    <property type="entry name" value="DUF6483"/>
</dbReference>
<name>A0A926KQV5_9BACL</name>
<dbReference type="Pfam" id="PF20092">
    <property type="entry name" value="DUF6483"/>
    <property type="match status" value="1"/>
</dbReference>
<comment type="caution">
    <text evidence="1">The sequence shown here is derived from an EMBL/GenBank/DDBJ whole genome shotgun (WGS) entry which is preliminary data.</text>
</comment>
<dbReference type="Proteomes" id="UP000650466">
    <property type="component" value="Unassembled WGS sequence"/>
</dbReference>
<organism evidence="1 2">
    <name type="scientific">Paenibacillus sedimenti</name>
    <dbReference type="NCBI Taxonomy" id="2770274"/>
    <lineage>
        <taxon>Bacteria</taxon>
        <taxon>Bacillati</taxon>
        <taxon>Bacillota</taxon>
        <taxon>Bacilli</taxon>
        <taxon>Bacillales</taxon>
        <taxon>Paenibacillaceae</taxon>
        <taxon>Paenibacillus</taxon>
    </lineage>
</organism>
<evidence type="ECO:0000313" key="2">
    <source>
        <dbReference type="Proteomes" id="UP000650466"/>
    </source>
</evidence>
<sequence length="229" mass="26323">MFKRDYFMRQLEQLTVTLHRILFNKEHIPLSQAQPLLDEASRHLLGLNVKSLQALSSKDILELLTFQGHLDPAKTMVISDLFTGQGDLLRQHEEAEDDAGANEAYRSYLKSLDLLLLFALPPNTDDPDVAREAAQRITQCLERLQPWVLPADMKLRLFDYYDLQGDFAKAEDMLFHYMEDHKELVSIAVAQGVLFYERLLGKDEDQLQAGNFSREEVQEGLCLLKEKLS</sequence>
<dbReference type="EMBL" id="JACVVD010000005">
    <property type="protein sequence ID" value="MBD0381633.1"/>
    <property type="molecule type" value="Genomic_DNA"/>
</dbReference>
<dbReference type="AlphaFoldDB" id="A0A926KQV5"/>
<proteinExistence type="predicted"/>
<evidence type="ECO:0000313" key="1">
    <source>
        <dbReference type="EMBL" id="MBD0381633.1"/>
    </source>
</evidence>
<keyword evidence="2" id="KW-1185">Reference proteome</keyword>
<gene>
    <name evidence="1" type="ORF">ICC18_16035</name>
</gene>
<protein>
    <submittedName>
        <fullName evidence="1">Uncharacterized protein</fullName>
    </submittedName>
</protein>